<reference evidence="1" key="2">
    <citation type="journal article" date="2015" name="Fish Shellfish Immunol.">
        <title>Early steps in the European eel (Anguilla anguilla)-Vibrio vulnificus interaction in the gills: Role of the RtxA13 toxin.</title>
        <authorList>
            <person name="Callol A."/>
            <person name="Pajuelo D."/>
            <person name="Ebbesson L."/>
            <person name="Teles M."/>
            <person name="MacKenzie S."/>
            <person name="Amaro C."/>
        </authorList>
    </citation>
    <scope>NUCLEOTIDE SEQUENCE</scope>
</reference>
<proteinExistence type="predicted"/>
<dbReference type="EMBL" id="GBXM01036648">
    <property type="protein sequence ID" value="JAH71929.1"/>
    <property type="molecule type" value="Transcribed_RNA"/>
</dbReference>
<dbReference type="AlphaFoldDB" id="A0A0E9V1C1"/>
<sequence>MRLLRGISELQELIKNHQEYLHSTVKYNYYLDKYTQDICLIKHHNSSSARCFT</sequence>
<protein>
    <submittedName>
        <fullName evidence="1">Uncharacterized protein</fullName>
    </submittedName>
</protein>
<reference evidence="1" key="1">
    <citation type="submission" date="2014-11" db="EMBL/GenBank/DDBJ databases">
        <authorList>
            <person name="Amaro Gonzalez C."/>
        </authorList>
    </citation>
    <scope>NUCLEOTIDE SEQUENCE</scope>
</reference>
<accession>A0A0E9V1C1</accession>
<organism evidence="1">
    <name type="scientific">Anguilla anguilla</name>
    <name type="common">European freshwater eel</name>
    <name type="synonym">Muraena anguilla</name>
    <dbReference type="NCBI Taxonomy" id="7936"/>
    <lineage>
        <taxon>Eukaryota</taxon>
        <taxon>Metazoa</taxon>
        <taxon>Chordata</taxon>
        <taxon>Craniata</taxon>
        <taxon>Vertebrata</taxon>
        <taxon>Euteleostomi</taxon>
        <taxon>Actinopterygii</taxon>
        <taxon>Neopterygii</taxon>
        <taxon>Teleostei</taxon>
        <taxon>Anguilliformes</taxon>
        <taxon>Anguillidae</taxon>
        <taxon>Anguilla</taxon>
    </lineage>
</organism>
<name>A0A0E9V1C1_ANGAN</name>
<evidence type="ECO:0000313" key="1">
    <source>
        <dbReference type="EMBL" id="JAH71929.1"/>
    </source>
</evidence>